<accession>A0A0F9EB99</accession>
<dbReference type="EMBL" id="LAZR01035571">
    <property type="protein sequence ID" value="KKL27156.1"/>
    <property type="molecule type" value="Genomic_DNA"/>
</dbReference>
<proteinExistence type="predicted"/>
<dbReference type="GO" id="GO:0003676">
    <property type="term" value="F:nucleic acid binding"/>
    <property type="evidence" value="ECO:0007669"/>
    <property type="project" value="InterPro"/>
</dbReference>
<feature type="non-terminal residue" evidence="1">
    <location>
        <position position="37"/>
    </location>
</feature>
<evidence type="ECO:0000313" key="1">
    <source>
        <dbReference type="EMBL" id="KKL27156.1"/>
    </source>
</evidence>
<dbReference type="GO" id="GO:0032259">
    <property type="term" value="P:methylation"/>
    <property type="evidence" value="ECO:0007669"/>
    <property type="project" value="InterPro"/>
</dbReference>
<dbReference type="PROSITE" id="PS00092">
    <property type="entry name" value="N6_MTASE"/>
    <property type="match status" value="1"/>
</dbReference>
<sequence>MKPYYEADGVTIYHGDCRDVLASIGSVAGVVTDPPYG</sequence>
<comment type="caution">
    <text evidence="1">The sequence shown here is derived from an EMBL/GenBank/DDBJ whole genome shotgun (WGS) entry which is preliminary data.</text>
</comment>
<dbReference type="InterPro" id="IPR029063">
    <property type="entry name" value="SAM-dependent_MTases_sf"/>
</dbReference>
<dbReference type="AlphaFoldDB" id="A0A0F9EB99"/>
<dbReference type="SUPFAM" id="SSF53335">
    <property type="entry name" value="S-adenosyl-L-methionine-dependent methyltransferases"/>
    <property type="match status" value="1"/>
</dbReference>
<organism evidence="1">
    <name type="scientific">marine sediment metagenome</name>
    <dbReference type="NCBI Taxonomy" id="412755"/>
    <lineage>
        <taxon>unclassified sequences</taxon>
        <taxon>metagenomes</taxon>
        <taxon>ecological metagenomes</taxon>
    </lineage>
</organism>
<dbReference type="Gene3D" id="3.40.50.150">
    <property type="entry name" value="Vaccinia Virus protein VP39"/>
    <property type="match status" value="1"/>
</dbReference>
<dbReference type="GO" id="GO:0008168">
    <property type="term" value="F:methyltransferase activity"/>
    <property type="evidence" value="ECO:0007669"/>
    <property type="project" value="InterPro"/>
</dbReference>
<reference evidence="1" key="1">
    <citation type="journal article" date="2015" name="Nature">
        <title>Complex archaea that bridge the gap between prokaryotes and eukaryotes.</title>
        <authorList>
            <person name="Spang A."/>
            <person name="Saw J.H."/>
            <person name="Jorgensen S.L."/>
            <person name="Zaremba-Niedzwiedzka K."/>
            <person name="Martijn J."/>
            <person name="Lind A.E."/>
            <person name="van Eijk R."/>
            <person name="Schleper C."/>
            <person name="Guy L."/>
            <person name="Ettema T.J."/>
        </authorList>
    </citation>
    <scope>NUCLEOTIDE SEQUENCE</scope>
</reference>
<name>A0A0F9EB99_9ZZZZ</name>
<dbReference type="InterPro" id="IPR002052">
    <property type="entry name" value="DNA_methylase_N6_adenine_CS"/>
</dbReference>
<protein>
    <recommendedName>
        <fullName evidence="2">DNA methylase N-4/N-6 domain-containing protein</fullName>
    </recommendedName>
</protein>
<evidence type="ECO:0008006" key="2">
    <source>
        <dbReference type="Google" id="ProtNLM"/>
    </source>
</evidence>
<gene>
    <name evidence="1" type="ORF">LCGC14_2388050</name>
</gene>